<evidence type="ECO:0000313" key="6">
    <source>
        <dbReference type="Proteomes" id="UP000250831"/>
    </source>
</evidence>
<evidence type="ECO:0000259" key="4">
    <source>
        <dbReference type="PROSITE" id="PS01124"/>
    </source>
</evidence>
<dbReference type="PANTHER" id="PTHR43280:SF2">
    <property type="entry name" value="HTH-TYPE TRANSCRIPTIONAL REGULATOR EXSA"/>
    <property type="match status" value="1"/>
</dbReference>
<dbReference type="EMBL" id="QCXX01000003">
    <property type="protein sequence ID" value="PUV24572.1"/>
    <property type="molecule type" value="Genomic_DNA"/>
</dbReference>
<keyword evidence="3" id="KW-0804">Transcription</keyword>
<dbReference type="SUPFAM" id="SSF46689">
    <property type="entry name" value="Homeodomain-like"/>
    <property type="match status" value="1"/>
</dbReference>
<proteinExistence type="predicted"/>
<dbReference type="OrthoDB" id="697869at2"/>
<organism evidence="5 6">
    <name type="scientific">Sphingobacterium athyrii</name>
    <dbReference type="NCBI Taxonomy" id="2152717"/>
    <lineage>
        <taxon>Bacteria</taxon>
        <taxon>Pseudomonadati</taxon>
        <taxon>Bacteroidota</taxon>
        <taxon>Sphingobacteriia</taxon>
        <taxon>Sphingobacteriales</taxon>
        <taxon>Sphingobacteriaceae</taxon>
        <taxon>Sphingobacterium</taxon>
    </lineage>
</organism>
<keyword evidence="2" id="KW-0238">DNA-binding</keyword>
<dbReference type="SMART" id="SM00342">
    <property type="entry name" value="HTH_ARAC"/>
    <property type="match status" value="1"/>
</dbReference>
<keyword evidence="6" id="KW-1185">Reference proteome</keyword>
<dbReference type="InterPro" id="IPR018060">
    <property type="entry name" value="HTH_AraC"/>
</dbReference>
<reference evidence="5 6" key="1">
    <citation type="submission" date="2018-04" db="EMBL/GenBank/DDBJ databases">
        <title>Sphingobacterium sp. M46 Genome.</title>
        <authorList>
            <person name="Cheng J."/>
            <person name="Li Y."/>
        </authorList>
    </citation>
    <scope>NUCLEOTIDE SEQUENCE [LARGE SCALE GENOMIC DNA]</scope>
    <source>
        <strain evidence="5 6">M46</strain>
    </source>
</reference>
<feature type="domain" description="HTH araC/xylS-type" evidence="4">
    <location>
        <begin position="227"/>
        <end position="327"/>
    </location>
</feature>
<name>A0A363NUT1_9SPHI</name>
<keyword evidence="1" id="KW-0805">Transcription regulation</keyword>
<dbReference type="GO" id="GO:0003700">
    <property type="term" value="F:DNA-binding transcription factor activity"/>
    <property type="evidence" value="ECO:0007669"/>
    <property type="project" value="InterPro"/>
</dbReference>
<dbReference type="Proteomes" id="UP000250831">
    <property type="component" value="Unassembled WGS sequence"/>
</dbReference>
<sequence length="329" mass="37573">MQLYFEIMDLSPALTRHAGPVSAGSVKLSGAHSSHWKSGDDWLQQEILTTLTGTVYCIQAHISSPLTVRVKVNHPFIQLFYMIKAQSGMILQQHGQQQQYSMQPERAVYMYAPPADYTVHLESGSYLVYGFCFEPEILFGQHADIHPFFQPVLKARRAVYQHLVTSMDFRAEKNTRDKILELQQKLSLGKESSAFSILMTLKDLFALSIRKIQIEYEHHQASRLLVDLARSNIEQHYRDSDTGISIDSIADALCLSKSRLNKLHRLHYGCTISHYCKQCRLAKAKALLQLGEKIIAVALLCSFRDETSFHKYFLRETGMTPDAYRKSLL</sequence>
<gene>
    <name evidence="5" type="ORF">DCO56_14620</name>
</gene>
<evidence type="ECO:0000256" key="3">
    <source>
        <dbReference type="ARBA" id="ARBA00023163"/>
    </source>
</evidence>
<dbReference type="AlphaFoldDB" id="A0A363NUT1"/>
<dbReference type="PROSITE" id="PS01124">
    <property type="entry name" value="HTH_ARAC_FAMILY_2"/>
    <property type="match status" value="1"/>
</dbReference>
<evidence type="ECO:0000256" key="1">
    <source>
        <dbReference type="ARBA" id="ARBA00023015"/>
    </source>
</evidence>
<dbReference type="Pfam" id="PF12833">
    <property type="entry name" value="HTH_18"/>
    <property type="match status" value="1"/>
</dbReference>
<dbReference type="Gene3D" id="1.10.10.60">
    <property type="entry name" value="Homeodomain-like"/>
    <property type="match status" value="2"/>
</dbReference>
<dbReference type="RefSeq" id="WP_108634500.1">
    <property type="nucleotide sequence ID" value="NZ_QCXX01000003.1"/>
</dbReference>
<comment type="caution">
    <text evidence="5">The sequence shown here is derived from an EMBL/GenBank/DDBJ whole genome shotgun (WGS) entry which is preliminary data.</text>
</comment>
<dbReference type="GO" id="GO:0043565">
    <property type="term" value="F:sequence-specific DNA binding"/>
    <property type="evidence" value="ECO:0007669"/>
    <property type="project" value="InterPro"/>
</dbReference>
<dbReference type="InterPro" id="IPR009057">
    <property type="entry name" value="Homeodomain-like_sf"/>
</dbReference>
<protein>
    <recommendedName>
        <fullName evidence="4">HTH araC/xylS-type domain-containing protein</fullName>
    </recommendedName>
</protein>
<dbReference type="PANTHER" id="PTHR43280">
    <property type="entry name" value="ARAC-FAMILY TRANSCRIPTIONAL REGULATOR"/>
    <property type="match status" value="1"/>
</dbReference>
<evidence type="ECO:0000313" key="5">
    <source>
        <dbReference type="EMBL" id="PUV24572.1"/>
    </source>
</evidence>
<evidence type="ECO:0000256" key="2">
    <source>
        <dbReference type="ARBA" id="ARBA00023125"/>
    </source>
</evidence>
<accession>A0A363NUT1</accession>